<reference evidence="5 6" key="1">
    <citation type="journal article" date="2018" name="Nat. Ecol. Evol.">
        <title>Pezizomycetes genomes reveal the molecular basis of ectomycorrhizal truffle lifestyle.</title>
        <authorList>
            <person name="Murat C."/>
            <person name="Payen T."/>
            <person name="Noel B."/>
            <person name="Kuo A."/>
            <person name="Morin E."/>
            <person name="Chen J."/>
            <person name="Kohler A."/>
            <person name="Krizsan K."/>
            <person name="Balestrini R."/>
            <person name="Da Silva C."/>
            <person name="Montanini B."/>
            <person name="Hainaut M."/>
            <person name="Levati E."/>
            <person name="Barry K.W."/>
            <person name="Belfiori B."/>
            <person name="Cichocki N."/>
            <person name="Clum A."/>
            <person name="Dockter R.B."/>
            <person name="Fauchery L."/>
            <person name="Guy J."/>
            <person name="Iotti M."/>
            <person name="Le Tacon F."/>
            <person name="Lindquist E.A."/>
            <person name="Lipzen A."/>
            <person name="Malagnac F."/>
            <person name="Mello A."/>
            <person name="Molinier V."/>
            <person name="Miyauchi S."/>
            <person name="Poulain J."/>
            <person name="Riccioni C."/>
            <person name="Rubini A."/>
            <person name="Sitrit Y."/>
            <person name="Splivallo R."/>
            <person name="Traeger S."/>
            <person name="Wang M."/>
            <person name="Zifcakova L."/>
            <person name="Wipf D."/>
            <person name="Zambonelli A."/>
            <person name="Paolocci F."/>
            <person name="Nowrousian M."/>
            <person name="Ottonello S."/>
            <person name="Baldrian P."/>
            <person name="Spatafora J.W."/>
            <person name="Henrissat B."/>
            <person name="Nagy L.G."/>
            <person name="Aury J.M."/>
            <person name="Wincker P."/>
            <person name="Grigoriev I.V."/>
            <person name="Bonfante P."/>
            <person name="Martin F.M."/>
        </authorList>
    </citation>
    <scope>NUCLEOTIDE SEQUENCE [LARGE SCALE GENOMIC DNA]</scope>
    <source>
        <strain evidence="5 6">ATCC MYA-4762</strain>
    </source>
</reference>
<dbReference type="Proteomes" id="UP000267821">
    <property type="component" value="Unassembled WGS sequence"/>
</dbReference>
<feature type="region of interest" description="Disordered" evidence="4">
    <location>
        <begin position="77"/>
        <end position="99"/>
    </location>
</feature>
<organism evidence="5 6">
    <name type="scientific">Terfezia boudieri ATCC MYA-4762</name>
    <dbReference type="NCBI Taxonomy" id="1051890"/>
    <lineage>
        <taxon>Eukaryota</taxon>
        <taxon>Fungi</taxon>
        <taxon>Dikarya</taxon>
        <taxon>Ascomycota</taxon>
        <taxon>Pezizomycotina</taxon>
        <taxon>Pezizomycetes</taxon>
        <taxon>Pezizales</taxon>
        <taxon>Pezizaceae</taxon>
        <taxon>Terfezia</taxon>
    </lineage>
</organism>
<dbReference type="Pfam" id="PF10937">
    <property type="entry name" value="Kgd4-YMR31"/>
    <property type="match status" value="1"/>
</dbReference>
<gene>
    <name evidence="5" type="ORF">L211DRAFT_865137</name>
</gene>
<accession>A0A3N4M094</accession>
<dbReference type="GO" id="GO:0005739">
    <property type="term" value="C:mitochondrion"/>
    <property type="evidence" value="ECO:0007669"/>
    <property type="project" value="UniProtKB-SubCell"/>
</dbReference>
<dbReference type="PANTHER" id="PTHR31601">
    <property type="entry name" value="28S RIBOSOMAL PROTEIN S36, MITOCHONDRIAL"/>
    <property type="match status" value="1"/>
</dbReference>
<dbReference type="PANTHER" id="PTHR31601:SF2">
    <property type="entry name" value="ALPHA-KETOGLUTARATE DEHYDROGENASE COMPONENT 4"/>
    <property type="match status" value="1"/>
</dbReference>
<evidence type="ECO:0000256" key="1">
    <source>
        <dbReference type="ARBA" id="ARBA00004173"/>
    </source>
</evidence>
<evidence type="ECO:0000313" key="5">
    <source>
        <dbReference type="EMBL" id="RPB28583.1"/>
    </source>
</evidence>
<comment type="similarity">
    <text evidence="3">Belongs to the alpha-ketoglutarate dehydrogenase component 4 family.</text>
</comment>
<proteinExistence type="inferred from homology"/>
<comment type="subcellular location">
    <subcellularLocation>
        <location evidence="1">Mitochondrion</location>
    </subcellularLocation>
</comment>
<feature type="compositionally biased region" description="Polar residues" evidence="4">
    <location>
        <begin position="82"/>
        <end position="92"/>
    </location>
</feature>
<evidence type="ECO:0000256" key="4">
    <source>
        <dbReference type="SAM" id="MobiDB-lite"/>
    </source>
</evidence>
<evidence type="ECO:0000256" key="2">
    <source>
        <dbReference type="ARBA" id="ARBA00023128"/>
    </source>
</evidence>
<dbReference type="InParanoid" id="A0A3N4M094"/>
<dbReference type="STRING" id="1051890.A0A3N4M094"/>
<evidence type="ECO:0008006" key="7">
    <source>
        <dbReference type="Google" id="ProtNLM"/>
    </source>
</evidence>
<dbReference type="GO" id="GO:0006103">
    <property type="term" value="P:2-oxoglutarate metabolic process"/>
    <property type="evidence" value="ECO:0007669"/>
    <property type="project" value="InterPro"/>
</dbReference>
<dbReference type="GO" id="GO:0004591">
    <property type="term" value="F:oxoglutarate dehydrogenase (succinyl-transferring) activity"/>
    <property type="evidence" value="ECO:0007669"/>
    <property type="project" value="TreeGrafter"/>
</dbReference>
<dbReference type="AlphaFoldDB" id="A0A3N4M094"/>
<keyword evidence="2" id="KW-0496">Mitochondrion</keyword>
<dbReference type="InterPro" id="IPR020373">
    <property type="entry name" value="Kgd4/YMR-31"/>
</dbReference>
<protein>
    <recommendedName>
        <fullName evidence="7">Ribosomal protein S36, mitochondrial</fullName>
    </recommendedName>
</protein>
<dbReference type="EMBL" id="ML121529">
    <property type="protein sequence ID" value="RPB28583.1"/>
    <property type="molecule type" value="Genomic_DNA"/>
</dbReference>
<evidence type="ECO:0000313" key="6">
    <source>
        <dbReference type="Proteomes" id="UP000267821"/>
    </source>
</evidence>
<dbReference type="OrthoDB" id="2116030at2759"/>
<name>A0A3N4M094_9PEZI</name>
<keyword evidence="6" id="KW-1185">Reference proteome</keyword>
<sequence length="131" mass="14890">MIASRVLRARTPLIQFLGKRSIPGKERILSVCICKFKLILFYPESIDHSPRLHPQDPHPSLPTSFAEYRVRASQHGPLTGYRSASSTATRPSIQPKEGEHFDRNELPKRFWRLRISKAEMQAIEDGAAIIA</sequence>
<evidence type="ECO:0000256" key="3">
    <source>
        <dbReference type="ARBA" id="ARBA00043970"/>
    </source>
</evidence>